<organism evidence="9 10">
    <name type="scientific">Glycomyces buryatensis</name>
    <dbReference type="NCBI Taxonomy" id="2570927"/>
    <lineage>
        <taxon>Bacteria</taxon>
        <taxon>Bacillati</taxon>
        <taxon>Actinomycetota</taxon>
        <taxon>Actinomycetes</taxon>
        <taxon>Glycomycetales</taxon>
        <taxon>Glycomycetaceae</taxon>
        <taxon>Glycomyces</taxon>
    </lineage>
</organism>
<dbReference type="PIRSF" id="PIRSF000350">
    <property type="entry name" value="Mercury_reductase_MerA"/>
    <property type="match status" value="1"/>
</dbReference>
<comment type="similarity">
    <text evidence="1">Belongs to the class-I pyridine nucleotide-disulfide oxidoreductase family.</text>
</comment>
<feature type="binding site" evidence="4">
    <location>
        <position position="140"/>
    </location>
    <ligand>
        <name>FAD</name>
        <dbReference type="ChEBI" id="CHEBI:57692"/>
    </ligand>
</feature>
<feature type="region of interest" description="Disordered" evidence="6">
    <location>
        <begin position="1"/>
        <end position="27"/>
    </location>
</feature>
<feature type="binding site" evidence="4">
    <location>
        <begin position="212"/>
        <end position="219"/>
    </location>
    <ligand>
        <name>NAD(+)</name>
        <dbReference type="ChEBI" id="CHEBI:57540"/>
    </ligand>
</feature>
<dbReference type="GO" id="GO:0050660">
    <property type="term" value="F:flavin adenine dinucleotide binding"/>
    <property type="evidence" value="ECO:0007669"/>
    <property type="project" value="TreeGrafter"/>
</dbReference>
<evidence type="ECO:0000256" key="3">
    <source>
        <dbReference type="ARBA" id="ARBA00022827"/>
    </source>
</evidence>
<dbReference type="SUPFAM" id="SSF55424">
    <property type="entry name" value="FAD/NAD-linked reductases, dimerisation (C-terminal) domain"/>
    <property type="match status" value="1"/>
</dbReference>
<evidence type="ECO:0000256" key="4">
    <source>
        <dbReference type="PIRSR" id="PIRSR000350-3"/>
    </source>
</evidence>
<dbReference type="PANTHER" id="PTHR43014:SF1">
    <property type="entry name" value="NAD(P)H DEHYDROGENASE (QUINONE)"/>
    <property type="match status" value="1"/>
</dbReference>
<feature type="binding site" evidence="4">
    <location>
        <position position="299"/>
    </location>
    <ligand>
        <name>NAD(+)</name>
        <dbReference type="ChEBI" id="CHEBI:57540"/>
    </ligand>
</feature>
<dbReference type="PANTHER" id="PTHR43014">
    <property type="entry name" value="MERCURIC REDUCTASE"/>
    <property type="match status" value="1"/>
</dbReference>
<name>A0A4S8QF96_9ACTN</name>
<proteinExistence type="inferred from homology"/>
<feature type="disulfide bond" description="Redox-active" evidence="5">
    <location>
        <begin position="68"/>
        <end position="73"/>
    </location>
</feature>
<dbReference type="EMBL" id="STGY01000004">
    <property type="protein sequence ID" value="THV43337.1"/>
    <property type="molecule type" value="Genomic_DNA"/>
</dbReference>
<dbReference type="OrthoDB" id="4678789at2"/>
<dbReference type="InterPro" id="IPR001100">
    <property type="entry name" value="Pyr_nuc-diS_OxRdtase"/>
</dbReference>
<evidence type="ECO:0000259" key="8">
    <source>
        <dbReference type="Pfam" id="PF07992"/>
    </source>
</evidence>
<dbReference type="PRINTS" id="PR00368">
    <property type="entry name" value="FADPNR"/>
</dbReference>
<comment type="caution">
    <text evidence="9">The sequence shown here is derived from an EMBL/GenBank/DDBJ whole genome shotgun (WGS) entry which is preliminary data.</text>
</comment>
<evidence type="ECO:0000313" key="10">
    <source>
        <dbReference type="Proteomes" id="UP000308760"/>
    </source>
</evidence>
<reference evidence="9 10" key="2">
    <citation type="submission" date="2019-05" db="EMBL/GenBank/DDBJ databases">
        <title>Glycomyces buryatensis sp. nov.</title>
        <authorList>
            <person name="Nikitina E."/>
        </authorList>
    </citation>
    <scope>NUCLEOTIDE SEQUENCE [LARGE SCALE GENOMIC DNA]</scope>
    <source>
        <strain evidence="9 10">18</strain>
    </source>
</reference>
<keyword evidence="4" id="KW-0547">Nucleotide-binding</keyword>
<dbReference type="NCBIfam" id="NF005883">
    <property type="entry name" value="PRK07845.1"/>
    <property type="match status" value="1"/>
</dbReference>
<keyword evidence="2" id="KW-0285">Flavoprotein</keyword>
<dbReference type="InterPro" id="IPR004099">
    <property type="entry name" value="Pyr_nucl-diS_OxRdtase_dimer"/>
</dbReference>
<evidence type="ECO:0000256" key="2">
    <source>
        <dbReference type="ARBA" id="ARBA00022630"/>
    </source>
</evidence>
<feature type="domain" description="Pyridine nucleotide-disulphide oxidoreductase dimerisation" evidence="7">
    <location>
        <begin position="376"/>
        <end position="483"/>
    </location>
</feature>
<comment type="cofactor">
    <cofactor evidence="4">
        <name>FAD</name>
        <dbReference type="ChEBI" id="CHEBI:57692"/>
    </cofactor>
    <text evidence="4">Binds 1 FAD per subunit.</text>
</comment>
<dbReference type="InterPro" id="IPR036188">
    <property type="entry name" value="FAD/NAD-bd_sf"/>
</dbReference>
<evidence type="ECO:0000256" key="1">
    <source>
        <dbReference type="ARBA" id="ARBA00007532"/>
    </source>
</evidence>
<dbReference type="Gene3D" id="3.30.390.30">
    <property type="match status" value="1"/>
</dbReference>
<feature type="binding site" evidence="4">
    <location>
        <position position="77"/>
    </location>
    <ligand>
        <name>FAD</name>
        <dbReference type="ChEBI" id="CHEBI:57692"/>
    </ligand>
</feature>
<feature type="domain" description="FAD/NAD(P)-binding" evidence="8">
    <location>
        <begin position="32"/>
        <end position="355"/>
    </location>
</feature>
<accession>A0A4S8QF96</accession>
<protein>
    <submittedName>
        <fullName evidence="9">NAD(P)H-quinone dehydrogenase</fullName>
    </submittedName>
</protein>
<dbReference type="AlphaFoldDB" id="A0A4S8QF96"/>
<dbReference type="Proteomes" id="UP000308760">
    <property type="component" value="Unassembled WGS sequence"/>
</dbReference>
<dbReference type="InterPro" id="IPR016156">
    <property type="entry name" value="FAD/NAD-linked_Rdtase_dimer_sf"/>
</dbReference>
<dbReference type="Gene3D" id="3.50.50.60">
    <property type="entry name" value="FAD/NAD(P)-binding domain"/>
    <property type="match status" value="2"/>
</dbReference>
<evidence type="ECO:0000313" key="9">
    <source>
        <dbReference type="EMBL" id="THV43337.1"/>
    </source>
</evidence>
<dbReference type="InterPro" id="IPR023753">
    <property type="entry name" value="FAD/NAD-binding_dom"/>
</dbReference>
<dbReference type="SUPFAM" id="SSF51905">
    <property type="entry name" value="FAD/NAD(P)-binding domain"/>
    <property type="match status" value="1"/>
</dbReference>
<keyword evidence="3 4" id="KW-0274">FAD</keyword>
<keyword evidence="4" id="KW-0520">NAD</keyword>
<dbReference type="PRINTS" id="PR00411">
    <property type="entry name" value="PNDRDTASEI"/>
</dbReference>
<dbReference type="Pfam" id="PF07992">
    <property type="entry name" value="Pyr_redox_2"/>
    <property type="match status" value="1"/>
</dbReference>
<evidence type="ECO:0000256" key="6">
    <source>
        <dbReference type="SAM" id="MobiDB-lite"/>
    </source>
</evidence>
<evidence type="ECO:0000256" key="5">
    <source>
        <dbReference type="PIRSR" id="PIRSR000350-4"/>
    </source>
</evidence>
<dbReference type="Pfam" id="PF02852">
    <property type="entry name" value="Pyr_redox_dim"/>
    <property type="match status" value="1"/>
</dbReference>
<sequence>MHTRHRDARLEDTLKPARTEASRTPKGAPVTRVAIIGGGPAGYEAALVASQLGAEVTLIEFTGAGGSCVLSDCVPSKTFIAASNVLTEIHESTSMGIGAVDTTIDATAVNSRVRRLATQQSADIAHKLTAAGVKIVYGRGALRVDDRANYVHELRVMPIDGEPYDTDCDIVLIATGATPRTLPSAPVDGERIFTWRQLYDLKELPERLIVVGSGVTGAEFASAYLAMGSAVTLISSRDRVMPHEDAEAAETVGKVFAQRGMDIRNHSRAAAARRTDEGVEVELEDGTVIDGSHALICVGSIPNSDDLGLHAYGIKVDDRGFIPVDKVSRTNVPGVYAAGDVTGVHALASVAAMQGRIAIWHALGEAVRPLKLANVAANVFTDPELASVGVSQSEIDSGKADCRAVLLPFASNPRAKMVDRTEGFVKLFAWNASGIVAGGVIVGSRASELITPLALAVEQRLTVEQVARTLTIYPSLSGSVAEAARQLMEY</sequence>
<dbReference type="RefSeq" id="WP_136532728.1">
    <property type="nucleotide sequence ID" value="NZ_STGY01000004.1"/>
</dbReference>
<reference evidence="10" key="1">
    <citation type="submission" date="2019-04" db="EMBL/GenBank/DDBJ databases">
        <title>Nocardioides xinjiangensis sp. nov.</title>
        <authorList>
            <person name="Liu S."/>
        </authorList>
    </citation>
    <scope>NUCLEOTIDE SEQUENCE [LARGE SCALE GENOMIC DNA]</scope>
    <source>
        <strain evidence="10">18</strain>
    </source>
</reference>
<gene>
    <name evidence="9" type="ORF">FAB82_01270</name>
</gene>
<evidence type="ECO:0000259" key="7">
    <source>
        <dbReference type="Pfam" id="PF02852"/>
    </source>
</evidence>
<feature type="binding site" evidence="4">
    <location>
        <position position="340"/>
    </location>
    <ligand>
        <name>FAD</name>
        <dbReference type="ChEBI" id="CHEBI:57692"/>
    </ligand>
</feature>
<feature type="compositionally biased region" description="Basic and acidic residues" evidence="6">
    <location>
        <begin position="8"/>
        <end position="23"/>
    </location>
</feature>
<dbReference type="GO" id="GO:0003955">
    <property type="term" value="F:NAD(P)H dehydrogenase (quinone) activity"/>
    <property type="evidence" value="ECO:0007669"/>
    <property type="project" value="TreeGrafter"/>
</dbReference>
<keyword evidence="10" id="KW-1185">Reference proteome</keyword>